<reference evidence="12" key="1">
    <citation type="journal article" date="2017" name="J. Gen. Virol.">
        <title>Recombination events and variability among full-length genomes of co-circulating molluscum contagiosum virus subtypes 1 and 2.</title>
        <authorList>
            <person name="Lopez-Bueno A."/>
            <person name="Parras-Molto M."/>
            <person name="Lopez-Barrantes O."/>
            <person name="Belda S."/>
            <person name="Alejo A."/>
        </authorList>
    </citation>
    <scope>NUCLEOTIDE SEQUENCE</scope>
    <source>
        <strain evidence="12">Madrid 2016_1</strain>
    </source>
</reference>
<keyword evidence="9" id="KW-0472">Membrane</keyword>
<dbReference type="EMBL" id="MH320556">
    <property type="protein sequence ID" value="AYO89148.1"/>
    <property type="molecule type" value="Genomic_DNA"/>
</dbReference>
<dbReference type="EMBL" id="KY040274">
    <property type="protein sequence ID" value="AQY16698.1"/>
    <property type="molecule type" value="Genomic_DNA"/>
</dbReference>
<keyword evidence="7" id="KW-0735">Signal-anchor</keyword>
<dbReference type="InterPro" id="IPR007987">
    <property type="entry name" value="Poxvirus_A21"/>
</dbReference>
<dbReference type="Proteomes" id="UP000317568">
    <property type="component" value="Genome"/>
</dbReference>
<evidence type="ECO:0000313" key="15">
    <source>
        <dbReference type="EMBL" id="AYO88100.1"/>
    </source>
</evidence>
<dbReference type="Proteomes" id="UP000319755">
    <property type="component" value="Genome"/>
</dbReference>
<dbReference type="Pfam" id="PF05323">
    <property type="entry name" value="Pox_A21"/>
    <property type="match status" value="1"/>
</dbReference>
<dbReference type="EMBL" id="MH320548">
    <property type="protein sequence ID" value="AYO87760.1"/>
    <property type="molecule type" value="Genomic_DNA"/>
</dbReference>
<keyword evidence="10" id="KW-1015">Disulfide bond</keyword>
<protein>
    <submittedName>
        <fullName evidence="12">MC125</fullName>
    </submittedName>
</protein>
<keyword evidence="8" id="KW-1133">Transmembrane helix</keyword>
<gene>
    <name evidence="12" type="primary">MC125L</name>
</gene>
<keyword evidence="5" id="KW-0946">Virion</keyword>
<evidence type="ECO:0000256" key="3">
    <source>
        <dbReference type="ARBA" id="ARBA00022595"/>
    </source>
</evidence>
<evidence type="ECO:0000313" key="17">
    <source>
        <dbReference type="EMBL" id="AYO89148.1"/>
    </source>
</evidence>
<dbReference type="GO" id="GO:0046718">
    <property type="term" value="P:symbiont entry into host cell"/>
    <property type="evidence" value="ECO:0007669"/>
    <property type="project" value="UniProtKB-KW"/>
</dbReference>
<sequence length="114" mass="12540">MFVLFLVLCYFILIFNMLVPAIAEKLRVEHDAFAALRQLHRERFVCVNGTLCTFEYTPFGVQALLPVDAKGVPLPCALRDAGESSRLVSCDSGAGVGRLRDACAGAYAELFLRI</sequence>
<keyword evidence="6" id="KW-0261">Viral envelope protein</keyword>
<evidence type="ECO:0000256" key="9">
    <source>
        <dbReference type="ARBA" id="ARBA00023136"/>
    </source>
</evidence>
<dbReference type="EMBL" id="MH320549">
    <property type="protein sequence ID" value="AYO87930.1"/>
    <property type="molecule type" value="Genomic_DNA"/>
</dbReference>
<dbReference type="Proteomes" id="UP000320664">
    <property type="component" value="Segment"/>
</dbReference>
<keyword evidence="4" id="KW-0812">Transmembrane</keyword>
<dbReference type="EMBL" id="MH320550">
    <property type="protein sequence ID" value="AYO88100.1"/>
    <property type="molecule type" value="Genomic_DNA"/>
</dbReference>
<evidence type="ECO:0000256" key="7">
    <source>
        <dbReference type="ARBA" id="ARBA00022968"/>
    </source>
</evidence>
<name>A0A1S7DLW5_MCV2</name>
<accession>A0A1S7DLW5</accession>
<evidence type="ECO:0000313" key="12">
    <source>
        <dbReference type="EMBL" id="AQY16698.1"/>
    </source>
</evidence>
<keyword evidence="2" id="KW-1168">Fusion of virus membrane with host membrane</keyword>
<evidence type="ECO:0000313" key="16">
    <source>
        <dbReference type="EMBL" id="AYO88270.1"/>
    </source>
</evidence>
<comment type="subcellular location">
    <subcellularLocation>
        <location evidence="1">Virion membrane</location>
        <topology evidence="1">Single-pass type III membrane protein</topology>
    </subcellularLocation>
</comment>
<evidence type="ECO:0000256" key="4">
    <source>
        <dbReference type="ARBA" id="ARBA00022692"/>
    </source>
</evidence>
<evidence type="ECO:0000256" key="2">
    <source>
        <dbReference type="ARBA" id="ARBA00022506"/>
    </source>
</evidence>
<reference evidence="13" key="2">
    <citation type="journal article" date="2018" name="Viruses">
        <title>New Insights into the Evolutionary and Genomic Landscape of Molluscum Contagiosum Virus (MCV) based on Nine MCV1 and Six MCV2 Complete Genome Sequences.</title>
        <authorList>
            <person name="Zorec T."/>
            <person name="Kutnjak D."/>
            <person name="Hosnjak L."/>
            <person name="Kusar B."/>
            <person name="Trcko K."/>
            <person name="Kocjan B."/>
            <person name="Li Y."/>
            <person name="Krizmaric M."/>
            <person name="Miljkovic J."/>
            <person name="Ravnikar M."/>
            <person name="Poljak M."/>
        </authorList>
    </citation>
    <scope>NUCLEOTIDE SEQUENCE [LARGE SCALE GENOMIC DNA]</scope>
    <source>
        <strain evidence="13">MCV2_MB98</strain>
        <strain evidence="14">MCV2_MC313</strain>
        <strain evidence="15">MCV2_MC316</strain>
        <strain evidence="16">MCV2_MC332</strain>
        <strain evidence="17">MCV2_MC515</strain>
    </source>
</reference>
<evidence type="ECO:0000256" key="10">
    <source>
        <dbReference type="ARBA" id="ARBA00023157"/>
    </source>
</evidence>
<evidence type="ECO:0000256" key="8">
    <source>
        <dbReference type="ARBA" id="ARBA00022989"/>
    </source>
</evidence>
<dbReference type="GO" id="GO:0019031">
    <property type="term" value="C:viral envelope"/>
    <property type="evidence" value="ECO:0007669"/>
    <property type="project" value="UniProtKB-KW"/>
</dbReference>
<dbReference type="GO" id="GO:0055036">
    <property type="term" value="C:virion membrane"/>
    <property type="evidence" value="ECO:0007669"/>
    <property type="project" value="UniProtKB-SubCell"/>
</dbReference>
<evidence type="ECO:0000256" key="11">
    <source>
        <dbReference type="ARBA" id="ARBA00023296"/>
    </source>
</evidence>
<evidence type="ECO:0000256" key="5">
    <source>
        <dbReference type="ARBA" id="ARBA00022844"/>
    </source>
</evidence>
<dbReference type="GO" id="GO:0039663">
    <property type="term" value="P:membrane fusion involved in viral entry into host cell"/>
    <property type="evidence" value="ECO:0007669"/>
    <property type="project" value="UniProtKB-KW"/>
</dbReference>
<dbReference type="Proteomes" id="UP000315637">
    <property type="component" value="Segment"/>
</dbReference>
<organism evidence="12">
    <name type="scientific">Molluscum contagiosum virus subtype 2</name>
    <name type="common">MOCV</name>
    <name type="synonym">MCVII</name>
    <dbReference type="NCBI Taxonomy" id="10281"/>
    <lineage>
        <taxon>Viruses</taxon>
        <taxon>Varidnaviria</taxon>
        <taxon>Bamfordvirae</taxon>
        <taxon>Nucleocytoviricota</taxon>
        <taxon>Pokkesviricetes</taxon>
        <taxon>Chitovirales</taxon>
        <taxon>Poxviridae</taxon>
        <taxon>Chordopoxvirinae</taxon>
        <taxon>Molluscipoxvirus</taxon>
        <taxon>Molluscipoxvirus molluscum</taxon>
        <taxon>Molluscum contagiosum virus</taxon>
    </lineage>
</organism>
<keyword evidence="3" id="KW-1162">Viral penetration into host cytoplasm</keyword>
<proteinExistence type="predicted"/>
<reference evidence="13" key="3">
    <citation type="submission" date="2018-05" db="EMBL/GenBank/DDBJ databases">
        <authorList>
            <person name="Zorec T.M."/>
            <person name="Hosnjak L."/>
            <person name="Kutnjak D."/>
            <person name="Kusar B."/>
            <person name="Trcko K."/>
            <person name="Kocjan B.J."/>
            <person name="Li Y."/>
            <person name="Krizmaric M."/>
            <person name="Miljkovic J."/>
            <person name="Ravnikar M."/>
            <person name="Poljak M."/>
        </authorList>
    </citation>
    <scope>NUCLEOTIDE SEQUENCE</scope>
    <source>
        <strain evidence="13">MCV2_MB98</strain>
        <strain evidence="14">MCV2_MC313</strain>
        <strain evidence="15">MCV2_MC316</strain>
        <strain evidence="16">MCV2_MC332</strain>
        <strain evidence="17">MCV2_MC515</strain>
    </source>
</reference>
<dbReference type="Proteomes" id="UP000320816">
    <property type="component" value="Segment"/>
</dbReference>
<evidence type="ECO:0000256" key="1">
    <source>
        <dbReference type="ARBA" id="ARBA00004462"/>
    </source>
</evidence>
<dbReference type="Proteomes" id="UP000317891">
    <property type="component" value="Segment"/>
</dbReference>
<evidence type="ECO:0000256" key="6">
    <source>
        <dbReference type="ARBA" id="ARBA00022879"/>
    </source>
</evidence>
<keyword evidence="11" id="KW-1160">Virus entry into host cell</keyword>
<dbReference type="EMBL" id="MH320551">
    <property type="protein sequence ID" value="AYO88270.1"/>
    <property type="molecule type" value="Genomic_DNA"/>
</dbReference>
<evidence type="ECO:0000313" key="13">
    <source>
        <dbReference type="EMBL" id="AYO87760.1"/>
    </source>
</evidence>
<evidence type="ECO:0000313" key="14">
    <source>
        <dbReference type="EMBL" id="AYO87930.1"/>
    </source>
</evidence>
<organismHost>
    <name type="scientific">Homo sapiens</name>
    <name type="common">Human</name>
    <dbReference type="NCBI Taxonomy" id="9606"/>
</organismHost>